<dbReference type="AlphaFoldDB" id="A0AAW0WEK5"/>
<dbReference type="InterPro" id="IPR000719">
    <property type="entry name" value="Prot_kinase_dom"/>
</dbReference>
<dbReference type="InterPro" id="IPR008266">
    <property type="entry name" value="Tyr_kinase_AS"/>
</dbReference>
<proteinExistence type="predicted"/>
<dbReference type="GO" id="GO:0005524">
    <property type="term" value="F:ATP binding"/>
    <property type="evidence" value="ECO:0007669"/>
    <property type="project" value="InterPro"/>
</dbReference>
<feature type="region of interest" description="Disordered" evidence="1">
    <location>
        <begin position="403"/>
        <end position="422"/>
    </location>
</feature>
<name>A0AAW0WEK5_CHEQU</name>
<accession>A0AAW0WEK5</accession>
<gene>
    <name evidence="3" type="ORF">OTU49_007852</name>
</gene>
<feature type="region of interest" description="Disordered" evidence="1">
    <location>
        <begin position="32"/>
        <end position="66"/>
    </location>
</feature>
<dbReference type="PANTHER" id="PTHR24359:SF1">
    <property type="entry name" value="INHIBITOR OF NUCLEAR FACTOR KAPPA-B KINASE EPSILON SUBUNIT HOMOLOG 1-RELATED"/>
    <property type="match status" value="1"/>
</dbReference>
<feature type="domain" description="Protein kinase" evidence="2">
    <location>
        <begin position="96"/>
        <end position="357"/>
    </location>
</feature>
<keyword evidence="4" id="KW-1185">Reference proteome</keyword>
<dbReference type="GO" id="GO:0004674">
    <property type="term" value="F:protein serine/threonine kinase activity"/>
    <property type="evidence" value="ECO:0007669"/>
    <property type="project" value="TreeGrafter"/>
</dbReference>
<dbReference type="SUPFAM" id="SSF56112">
    <property type="entry name" value="Protein kinase-like (PK-like)"/>
    <property type="match status" value="1"/>
</dbReference>
<reference evidence="3 4" key="1">
    <citation type="journal article" date="2024" name="BMC Genomics">
        <title>Genome assembly of redclaw crayfish (Cherax quadricarinatus) provides insights into its immune adaptation and hypoxia tolerance.</title>
        <authorList>
            <person name="Liu Z."/>
            <person name="Zheng J."/>
            <person name="Li H."/>
            <person name="Fang K."/>
            <person name="Wang S."/>
            <person name="He J."/>
            <person name="Zhou D."/>
            <person name="Weng S."/>
            <person name="Chi M."/>
            <person name="Gu Z."/>
            <person name="He J."/>
            <person name="Li F."/>
            <person name="Wang M."/>
        </authorList>
    </citation>
    <scope>NUCLEOTIDE SEQUENCE [LARGE SCALE GENOMIC DNA]</scope>
    <source>
        <strain evidence="3">ZL_2023a</strain>
    </source>
</reference>
<dbReference type="PANTHER" id="PTHR24359">
    <property type="entry name" value="SERINE/THREONINE-PROTEIN KINASE SBK1"/>
    <property type="match status" value="1"/>
</dbReference>
<dbReference type="Gene3D" id="1.10.510.10">
    <property type="entry name" value="Transferase(Phosphotransferase) domain 1"/>
    <property type="match status" value="1"/>
</dbReference>
<dbReference type="InterPro" id="IPR011009">
    <property type="entry name" value="Kinase-like_dom_sf"/>
</dbReference>
<dbReference type="Pfam" id="PF00069">
    <property type="entry name" value="Pkinase"/>
    <property type="match status" value="1"/>
</dbReference>
<dbReference type="PROSITE" id="PS00109">
    <property type="entry name" value="PROTEIN_KINASE_TYR"/>
    <property type="match status" value="1"/>
</dbReference>
<feature type="compositionally biased region" description="Polar residues" evidence="1">
    <location>
        <begin position="406"/>
        <end position="422"/>
    </location>
</feature>
<evidence type="ECO:0000256" key="1">
    <source>
        <dbReference type="SAM" id="MobiDB-lite"/>
    </source>
</evidence>
<evidence type="ECO:0000313" key="4">
    <source>
        <dbReference type="Proteomes" id="UP001445076"/>
    </source>
</evidence>
<dbReference type="EMBL" id="JARKIK010000063">
    <property type="protein sequence ID" value="KAK8730635.1"/>
    <property type="molecule type" value="Genomic_DNA"/>
</dbReference>
<sequence>MAVSPGLLRRAAEEMATSPSLLRRAMEEMAASPSLLRRGGEKMVASPSLLRREGEEMASSSNSLRRSVQDMTISSCSSLYTIKMLELPRMEVERQFSDVRLLVESTNGVKVYSARRLQSGNSVVLKCVQKKNSNMKDFIREFHYNYCLSDHPSIVKCFDEAFETADAYVFTEEYAPVSDLSKFVKVGGIGETRAKRVVEQISLALEFMRQQGLVHRDVCLENIFVFNREVTRFKLGDFGSTQRAGARAPKMNVRSPWAPPETYNEGYHVHSGQDAWQLGILIFMCLTGSYPWSLADISDPNYNSWTAWHRRRTTKVPSTFKCFTPHLLRLLRRLLHPKPEKRKVVCKVSKYLSRPWLVKEAQNFAISSGSQPEFLLNLPLFTRLWWKLADMFHSHVHHPTAHLKGNKTQVASSQSTSLTMLQ</sequence>
<evidence type="ECO:0000313" key="3">
    <source>
        <dbReference type="EMBL" id="KAK8730635.1"/>
    </source>
</evidence>
<dbReference type="Proteomes" id="UP001445076">
    <property type="component" value="Unassembled WGS sequence"/>
</dbReference>
<dbReference type="PROSITE" id="PS50011">
    <property type="entry name" value="PROTEIN_KINASE_DOM"/>
    <property type="match status" value="1"/>
</dbReference>
<protein>
    <recommendedName>
        <fullName evidence="2">Protein kinase domain-containing protein</fullName>
    </recommendedName>
</protein>
<comment type="caution">
    <text evidence="3">The sequence shown here is derived from an EMBL/GenBank/DDBJ whole genome shotgun (WGS) entry which is preliminary data.</text>
</comment>
<evidence type="ECO:0000259" key="2">
    <source>
        <dbReference type="PROSITE" id="PS50011"/>
    </source>
</evidence>
<organism evidence="3 4">
    <name type="scientific">Cherax quadricarinatus</name>
    <name type="common">Australian red claw crayfish</name>
    <dbReference type="NCBI Taxonomy" id="27406"/>
    <lineage>
        <taxon>Eukaryota</taxon>
        <taxon>Metazoa</taxon>
        <taxon>Ecdysozoa</taxon>
        <taxon>Arthropoda</taxon>
        <taxon>Crustacea</taxon>
        <taxon>Multicrustacea</taxon>
        <taxon>Malacostraca</taxon>
        <taxon>Eumalacostraca</taxon>
        <taxon>Eucarida</taxon>
        <taxon>Decapoda</taxon>
        <taxon>Pleocyemata</taxon>
        <taxon>Astacidea</taxon>
        <taxon>Parastacoidea</taxon>
        <taxon>Parastacidae</taxon>
        <taxon>Cherax</taxon>
    </lineage>
</organism>